<dbReference type="GO" id="GO:0043024">
    <property type="term" value="F:ribosomal small subunit binding"/>
    <property type="evidence" value="ECO:0007669"/>
    <property type="project" value="TreeGrafter"/>
</dbReference>
<reference evidence="4 5" key="1">
    <citation type="submission" date="2019-08" db="EMBL/GenBank/DDBJ databases">
        <title>Parahaliea maris sp. nov., isolated from the surface seawater.</title>
        <authorList>
            <person name="Liu Y."/>
        </authorList>
    </citation>
    <scope>NUCLEOTIDE SEQUENCE [LARGE SCALE GENOMIC DNA]</scope>
    <source>
        <strain evidence="4 5">HSLHS9</strain>
    </source>
</reference>
<keyword evidence="2" id="KW-0963">Cytoplasm</keyword>
<dbReference type="Proteomes" id="UP000321039">
    <property type="component" value="Unassembled WGS sequence"/>
</dbReference>
<dbReference type="Gene3D" id="3.30.300.20">
    <property type="match status" value="1"/>
</dbReference>
<feature type="region of interest" description="Disordered" evidence="3">
    <location>
        <begin position="122"/>
        <end position="148"/>
    </location>
</feature>
<sequence>MAKEYSRTQRVADYLQRELAALVQQELRDPRLGMVSITGVDVSRDLGYAKVYFTLLGADSKEDAAESAGVLNKAAGFLRSQLSRDSNMRSVPQLRFYFDSSVGYGRNMEDLIKRAADADRELGLREEGAESDSDAPLDAGQGDKGDDS</sequence>
<name>A0A5C9A6A2_9GAMM</name>
<dbReference type="AlphaFoldDB" id="A0A5C9A6A2"/>
<evidence type="ECO:0000256" key="3">
    <source>
        <dbReference type="SAM" id="MobiDB-lite"/>
    </source>
</evidence>
<comment type="function">
    <text evidence="2">One of several proteins that assist in the late maturation steps of the functional core of the 30S ribosomal subunit. Associates with free 30S ribosomal subunits (but not with 30S subunits that are part of 70S ribosomes or polysomes). Required for efficient processing of 16S rRNA. May interact with the 5'-terminal helix region of 16S rRNA.</text>
</comment>
<dbReference type="GO" id="GO:0030490">
    <property type="term" value="P:maturation of SSU-rRNA"/>
    <property type="evidence" value="ECO:0007669"/>
    <property type="project" value="UniProtKB-UniRule"/>
</dbReference>
<dbReference type="Pfam" id="PF02033">
    <property type="entry name" value="RBFA"/>
    <property type="match status" value="1"/>
</dbReference>
<dbReference type="InterPro" id="IPR023799">
    <property type="entry name" value="RbfA_dom_sf"/>
</dbReference>
<evidence type="ECO:0000256" key="1">
    <source>
        <dbReference type="ARBA" id="ARBA00022517"/>
    </source>
</evidence>
<evidence type="ECO:0000313" key="5">
    <source>
        <dbReference type="Proteomes" id="UP000321039"/>
    </source>
</evidence>
<accession>A0A5C9A6A2</accession>
<dbReference type="GO" id="GO:0005829">
    <property type="term" value="C:cytosol"/>
    <property type="evidence" value="ECO:0007669"/>
    <property type="project" value="TreeGrafter"/>
</dbReference>
<comment type="similarity">
    <text evidence="2">Belongs to the RbfA family.</text>
</comment>
<dbReference type="InterPro" id="IPR015946">
    <property type="entry name" value="KH_dom-like_a/b"/>
</dbReference>
<dbReference type="PROSITE" id="PS01319">
    <property type="entry name" value="RBFA"/>
    <property type="match status" value="1"/>
</dbReference>
<evidence type="ECO:0000313" key="4">
    <source>
        <dbReference type="EMBL" id="TXS96473.1"/>
    </source>
</evidence>
<comment type="caution">
    <text evidence="4">The sequence shown here is derived from an EMBL/GenBank/DDBJ whole genome shotgun (WGS) entry which is preliminary data.</text>
</comment>
<dbReference type="PANTHER" id="PTHR33515:SF1">
    <property type="entry name" value="RIBOSOME-BINDING FACTOR A, CHLOROPLASTIC-RELATED"/>
    <property type="match status" value="1"/>
</dbReference>
<dbReference type="InterPro" id="IPR020053">
    <property type="entry name" value="Ribosome-bd_factorA_CS"/>
</dbReference>
<proteinExistence type="inferred from homology"/>
<keyword evidence="5" id="KW-1185">Reference proteome</keyword>
<dbReference type="InterPro" id="IPR000238">
    <property type="entry name" value="RbfA"/>
</dbReference>
<keyword evidence="1 2" id="KW-0690">Ribosome biogenesis</keyword>
<dbReference type="HAMAP" id="MF_00003">
    <property type="entry name" value="RbfA"/>
    <property type="match status" value="1"/>
</dbReference>
<dbReference type="EMBL" id="VRZA01000001">
    <property type="protein sequence ID" value="TXS96473.1"/>
    <property type="molecule type" value="Genomic_DNA"/>
</dbReference>
<comment type="subunit">
    <text evidence="2">Monomer. Binds 30S ribosomal subunits, but not 50S ribosomal subunits or 70S ribosomes.</text>
</comment>
<dbReference type="NCBIfam" id="TIGR00082">
    <property type="entry name" value="rbfA"/>
    <property type="match status" value="1"/>
</dbReference>
<comment type="subcellular location">
    <subcellularLocation>
        <location evidence="2">Cytoplasm</location>
    </subcellularLocation>
</comment>
<organism evidence="4 5">
    <name type="scientific">Parahaliea maris</name>
    <dbReference type="NCBI Taxonomy" id="2716870"/>
    <lineage>
        <taxon>Bacteria</taxon>
        <taxon>Pseudomonadati</taxon>
        <taxon>Pseudomonadota</taxon>
        <taxon>Gammaproteobacteria</taxon>
        <taxon>Cellvibrionales</taxon>
        <taxon>Halieaceae</taxon>
        <taxon>Parahaliea</taxon>
    </lineage>
</organism>
<evidence type="ECO:0000256" key="2">
    <source>
        <dbReference type="HAMAP-Rule" id="MF_00003"/>
    </source>
</evidence>
<gene>
    <name evidence="2 4" type="primary">rbfA</name>
    <name evidence="4" type="ORF">FV139_03040</name>
</gene>
<dbReference type="RefSeq" id="WP_148066745.1">
    <property type="nucleotide sequence ID" value="NZ_VRZA01000001.1"/>
</dbReference>
<dbReference type="SUPFAM" id="SSF89919">
    <property type="entry name" value="Ribosome-binding factor A, RbfA"/>
    <property type="match status" value="1"/>
</dbReference>
<dbReference type="PANTHER" id="PTHR33515">
    <property type="entry name" value="RIBOSOME-BINDING FACTOR A, CHLOROPLASTIC-RELATED"/>
    <property type="match status" value="1"/>
</dbReference>
<protein>
    <recommendedName>
        <fullName evidence="2">Ribosome-binding factor A</fullName>
    </recommendedName>
</protein>